<proteinExistence type="predicted"/>
<keyword evidence="5" id="KW-1185">Reference proteome</keyword>
<keyword evidence="3" id="KW-0012">Acyltransferase</keyword>
<dbReference type="EMBL" id="BAABBN010000007">
    <property type="protein sequence ID" value="GAA3927860.1"/>
    <property type="molecule type" value="Genomic_DNA"/>
</dbReference>
<dbReference type="InterPro" id="IPR007041">
    <property type="entry name" value="Arg_succinylTrfase_AstA/AruG"/>
</dbReference>
<dbReference type="InterPro" id="IPR016181">
    <property type="entry name" value="Acyl_CoA_acyltransferase"/>
</dbReference>
<evidence type="ECO:0000256" key="3">
    <source>
        <dbReference type="ARBA" id="ARBA00023315"/>
    </source>
</evidence>
<comment type="caution">
    <text evidence="4">The sequence shown here is derived from an EMBL/GenBank/DDBJ whole genome shotgun (WGS) entry which is preliminary data.</text>
</comment>
<reference evidence="5" key="1">
    <citation type="journal article" date="2019" name="Int. J. Syst. Evol. Microbiol.">
        <title>The Global Catalogue of Microorganisms (GCM) 10K type strain sequencing project: providing services to taxonomists for standard genome sequencing and annotation.</title>
        <authorList>
            <consortium name="The Broad Institute Genomics Platform"/>
            <consortium name="The Broad Institute Genome Sequencing Center for Infectious Disease"/>
            <person name="Wu L."/>
            <person name="Ma J."/>
        </authorList>
    </citation>
    <scope>NUCLEOTIDE SEQUENCE [LARGE SCALE GENOMIC DNA]</scope>
    <source>
        <strain evidence="5">JCM 17551</strain>
    </source>
</reference>
<dbReference type="NCBIfam" id="TIGR03243">
    <property type="entry name" value="arg_catab_AOST"/>
    <property type="match status" value="1"/>
</dbReference>
<dbReference type="RefSeq" id="WP_344798903.1">
    <property type="nucleotide sequence ID" value="NZ_BAABBN010000007.1"/>
</dbReference>
<dbReference type="PANTHER" id="PTHR30420">
    <property type="entry name" value="N-SUCCINYLARGININE DIHYDROLASE"/>
    <property type="match status" value="1"/>
</dbReference>
<name>A0ABP7MSU3_9GAMM</name>
<organism evidence="4 5">
    <name type="scientific">Litoribacillus peritrichatus</name>
    <dbReference type="NCBI Taxonomy" id="718191"/>
    <lineage>
        <taxon>Bacteria</taxon>
        <taxon>Pseudomonadati</taxon>
        <taxon>Pseudomonadota</taxon>
        <taxon>Gammaproteobacteria</taxon>
        <taxon>Oceanospirillales</taxon>
        <taxon>Oceanospirillaceae</taxon>
        <taxon>Litoribacillus</taxon>
    </lineage>
</organism>
<accession>A0ABP7MSU3</accession>
<dbReference type="PANTHER" id="PTHR30420:SF1">
    <property type="entry name" value="ARGININE N-SUCCINYLTRANSFERASE"/>
    <property type="match status" value="1"/>
</dbReference>
<evidence type="ECO:0000313" key="4">
    <source>
        <dbReference type="EMBL" id="GAA3927860.1"/>
    </source>
</evidence>
<keyword evidence="1" id="KW-0056">Arginine metabolism</keyword>
<gene>
    <name evidence="4" type="primary">aruF</name>
    <name evidence="4" type="ORF">GCM10022277_25350</name>
</gene>
<dbReference type="Proteomes" id="UP001501565">
    <property type="component" value="Unassembled WGS sequence"/>
</dbReference>
<evidence type="ECO:0000256" key="1">
    <source>
        <dbReference type="ARBA" id="ARBA00022503"/>
    </source>
</evidence>
<keyword evidence="2" id="KW-0808">Transferase</keyword>
<protein>
    <submittedName>
        <fullName evidence="4">Arginine/ornithine succinyltransferase subunit alpha</fullName>
    </submittedName>
</protein>
<evidence type="ECO:0000313" key="5">
    <source>
        <dbReference type="Proteomes" id="UP001501565"/>
    </source>
</evidence>
<dbReference type="Pfam" id="PF04958">
    <property type="entry name" value="AstA"/>
    <property type="match status" value="1"/>
</dbReference>
<sequence>MLVVRPADHQDLPGIEKLVTTSEARLTTLSNQRDQLSQRIELSKQAFAGERSVAGKERFLFVMEELPNGNAQSEDATPDIIGVAGIDACAGNGAPFYNYRKDELIHASHQLDIHNRVPVLYLTHELTGSSQLCSLSIRRDYKQGNALELLSRTRLLFIGLFREHFSREIICEIQGKHTDNDTSPFWDSLGRHFFGMDFKSADYFSAIKTKTFIAELMPSHPIYVPLLTAEAQSVMGKPNDAASPGYQLLLREGFRASKHLDIFDGGPTLQARLDDLHTLNNCQYKFYKASESSSAGSKYMICNPSLTEFRCVLASLEDHDDTVQLNSRLVDALQLEENDRLAVVAF</sequence>
<dbReference type="SUPFAM" id="SSF55729">
    <property type="entry name" value="Acyl-CoA N-acyltransferases (Nat)"/>
    <property type="match status" value="1"/>
</dbReference>
<evidence type="ECO:0000256" key="2">
    <source>
        <dbReference type="ARBA" id="ARBA00022679"/>
    </source>
</evidence>
<dbReference type="Gene3D" id="2.40.40.20">
    <property type="match status" value="1"/>
</dbReference>